<evidence type="ECO:0000313" key="3">
    <source>
        <dbReference type="Proteomes" id="UP000321306"/>
    </source>
</evidence>
<feature type="transmembrane region" description="Helical" evidence="1">
    <location>
        <begin position="51"/>
        <end position="70"/>
    </location>
</feature>
<feature type="transmembrane region" description="Helical" evidence="1">
    <location>
        <begin position="109"/>
        <end position="126"/>
    </location>
</feature>
<feature type="transmembrane region" description="Helical" evidence="1">
    <location>
        <begin position="82"/>
        <end position="103"/>
    </location>
</feature>
<dbReference type="RefSeq" id="WP_146886358.1">
    <property type="nucleotide sequence ID" value="NZ_BJXB01000015.1"/>
</dbReference>
<dbReference type="OrthoDB" id="25890at1298"/>
<dbReference type="EMBL" id="BJXB01000015">
    <property type="protein sequence ID" value="GEM47811.1"/>
    <property type="molecule type" value="Genomic_DNA"/>
</dbReference>
<keyword evidence="1" id="KW-0472">Membrane</keyword>
<protein>
    <submittedName>
        <fullName evidence="2">Uncharacterized protein</fullName>
    </submittedName>
</protein>
<sequence>MPVLKWIGRKVLALIGAALVVAVAFAVMELWDGSSLLFSHTVEGLITAGFFALYIGSLPALVTTGLSDAISPAFGNARRTSALVIHLLGGFLVMFALLGFRPRLSSDDWFFVGLSMGAALVFFLIDERLRPRLQPR</sequence>
<gene>
    <name evidence="2" type="ORF">DC3_34460</name>
</gene>
<accession>A0A511N5X9</accession>
<name>A0A511N5X9_DEIC1</name>
<organism evidence="2 3">
    <name type="scientific">Deinococcus cellulosilyticus (strain DSM 18568 / NBRC 106333 / KACC 11606 / 5516J-15)</name>
    <dbReference type="NCBI Taxonomy" id="1223518"/>
    <lineage>
        <taxon>Bacteria</taxon>
        <taxon>Thermotogati</taxon>
        <taxon>Deinococcota</taxon>
        <taxon>Deinococci</taxon>
        <taxon>Deinococcales</taxon>
        <taxon>Deinococcaceae</taxon>
        <taxon>Deinococcus</taxon>
    </lineage>
</organism>
<comment type="caution">
    <text evidence="2">The sequence shown here is derived from an EMBL/GenBank/DDBJ whole genome shotgun (WGS) entry which is preliminary data.</text>
</comment>
<keyword evidence="3" id="KW-1185">Reference proteome</keyword>
<proteinExistence type="predicted"/>
<dbReference type="Proteomes" id="UP000321306">
    <property type="component" value="Unassembled WGS sequence"/>
</dbReference>
<evidence type="ECO:0000313" key="2">
    <source>
        <dbReference type="EMBL" id="GEM47811.1"/>
    </source>
</evidence>
<feature type="transmembrane region" description="Helical" evidence="1">
    <location>
        <begin position="12"/>
        <end position="31"/>
    </location>
</feature>
<dbReference type="AlphaFoldDB" id="A0A511N5X9"/>
<keyword evidence="1" id="KW-0812">Transmembrane</keyword>
<reference evidence="2 3" key="1">
    <citation type="submission" date="2019-07" db="EMBL/GenBank/DDBJ databases">
        <title>Whole genome shotgun sequence of Deinococcus cellulosilyticus NBRC 106333.</title>
        <authorList>
            <person name="Hosoyama A."/>
            <person name="Uohara A."/>
            <person name="Ohji S."/>
            <person name="Ichikawa N."/>
        </authorList>
    </citation>
    <scope>NUCLEOTIDE SEQUENCE [LARGE SCALE GENOMIC DNA]</scope>
    <source>
        <strain evidence="2 3">NBRC 106333</strain>
    </source>
</reference>
<keyword evidence="1" id="KW-1133">Transmembrane helix</keyword>
<evidence type="ECO:0000256" key="1">
    <source>
        <dbReference type="SAM" id="Phobius"/>
    </source>
</evidence>